<evidence type="ECO:0000313" key="3">
    <source>
        <dbReference type="EMBL" id="KIC70722.1"/>
    </source>
</evidence>
<proteinExistence type="inferred from homology"/>
<organism evidence="3 4">
    <name type="scientific">Candidatus Protochlamydia amoebophila</name>
    <dbReference type="NCBI Taxonomy" id="362787"/>
    <lineage>
        <taxon>Bacteria</taxon>
        <taxon>Pseudomonadati</taxon>
        <taxon>Chlamydiota</taxon>
        <taxon>Chlamydiia</taxon>
        <taxon>Parachlamydiales</taxon>
        <taxon>Parachlamydiaceae</taxon>
        <taxon>Candidatus Protochlamydia</taxon>
    </lineage>
</organism>
<sequence length="246" mass="28170">MMANVNSILSERAKKSSHSSKMAEMAKQSATGNLTSFSGIFSVTELSDKEKTSLELLLKTYATESDDIKNDLQTLISLTSEVKAINNQAAILHGERIKKAHQVLTRYRDGAFTAWLIAAYGNRQTPYNLMQYYEFYESMPKPLRPQIEWMPRQAVYVLATRSGSLEKKQIIVENYKGETKAEVLTLIRQTFPLDNQDKRQKKVGKGFIQNLDRLYNQIKKNSPNFTSAQKKQIHHLLEQMQNLIGY</sequence>
<comment type="caution">
    <text evidence="3">The sequence shown here is derived from an EMBL/GenBank/DDBJ whole genome shotgun (WGS) entry which is preliminary data.</text>
</comment>
<gene>
    <name evidence="3" type="ORF">DB44_GE00200</name>
</gene>
<feature type="region of interest" description="Disordered" evidence="2">
    <location>
        <begin position="1"/>
        <end position="23"/>
    </location>
</feature>
<dbReference type="AlphaFoldDB" id="A0A0C1JU00"/>
<dbReference type="PATRIC" id="fig|362787.3.peg.2093"/>
<protein>
    <submittedName>
        <fullName evidence="3">Virulence plasmid protein pGP6-D-related protein</fullName>
    </submittedName>
</protein>
<evidence type="ECO:0000313" key="4">
    <source>
        <dbReference type="Proteomes" id="UP000031465"/>
    </source>
</evidence>
<reference evidence="3 4" key="1">
    <citation type="journal article" date="2014" name="Mol. Biol. Evol.">
        <title>Massive expansion of Ubiquitination-related gene families within the Chlamydiae.</title>
        <authorList>
            <person name="Domman D."/>
            <person name="Collingro A."/>
            <person name="Lagkouvardos I."/>
            <person name="Gehre L."/>
            <person name="Weinmaier T."/>
            <person name="Rattei T."/>
            <person name="Subtil A."/>
            <person name="Horn M."/>
        </authorList>
    </citation>
    <scope>NUCLEOTIDE SEQUENCE [LARGE SCALE GENOMIC DNA]</scope>
    <source>
        <strain evidence="3 4">EI2</strain>
    </source>
</reference>
<evidence type="ECO:0000256" key="1">
    <source>
        <dbReference type="ARBA" id="ARBA00006121"/>
    </source>
</evidence>
<accession>A0A0C1JU00</accession>
<dbReference type="EMBL" id="JSAN01000150">
    <property type="protein sequence ID" value="KIC70722.1"/>
    <property type="molecule type" value="Genomic_DNA"/>
</dbReference>
<dbReference type="Pfam" id="PF03677">
    <property type="entry name" value="UPF0137"/>
    <property type="match status" value="1"/>
</dbReference>
<dbReference type="Proteomes" id="UP000031465">
    <property type="component" value="Unassembled WGS sequence"/>
</dbReference>
<comment type="similarity">
    <text evidence="1">Belongs to the UPF0137 (pGP6-D) family.</text>
</comment>
<evidence type="ECO:0000256" key="2">
    <source>
        <dbReference type="SAM" id="MobiDB-lite"/>
    </source>
</evidence>
<name>A0A0C1JU00_9BACT</name>
<dbReference type="InterPro" id="IPR005350">
    <property type="entry name" value="UPF0137"/>
</dbReference>